<proteinExistence type="predicted"/>
<dbReference type="Gene3D" id="2.180.10.10">
    <property type="entry name" value="RHS repeat-associated core"/>
    <property type="match status" value="1"/>
</dbReference>
<dbReference type="Proteomes" id="UP001225933">
    <property type="component" value="Unassembled WGS sequence"/>
</dbReference>
<name>A0AAJ1R9L0_9FLAO</name>
<sequence length="371" mass="41643">MIKTPDLEFFPTAEGFYDYKKDQYIYQYKDHLGNTRVSFGRNSAGALEIIDVNDYYPFGMNHLKSGNSFFGAGSYKNYKYNGKELQESGMYDYGARFYMPDIGRWGVQDLLSEFYYSHSPYNYVGNNPIIRTDPTGADWYTDKDGNYQYNSKLNKDNADQFFKDNKIEGAKYFAASGKAVSGYNLGKDNQEITSSYNLNSDGSVTDNILGKNIDAGSTGQLGETGKSVTAVDDRPTGDLNKNGDKFYSNDKNTYQLNNNHWVKLSGQMVDANALHAGGMGSIYSTYNSITLVDRAIYNDNLATIFDYTIDLKGLAVGMGLSSIEKGKFEKPSIKGLVIGFIYNFYSGTFNQLNSIREHDENAEKNINQNKK</sequence>
<evidence type="ECO:0000256" key="1">
    <source>
        <dbReference type="SAM" id="MobiDB-lite"/>
    </source>
</evidence>
<accession>A0AAJ1R9L0</accession>
<reference evidence="2" key="1">
    <citation type="submission" date="2023-06" db="EMBL/GenBank/DDBJ databases">
        <title>Two Chryseobacterium gambrini strains from China.</title>
        <authorList>
            <person name="Zeng J."/>
            <person name="Wu Y."/>
        </authorList>
    </citation>
    <scope>NUCLEOTIDE SEQUENCE</scope>
    <source>
        <strain evidence="2">SQ219</strain>
    </source>
</reference>
<evidence type="ECO:0000313" key="2">
    <source>
        <dbReference type="EMBL" id="MDN4014003.1"/>
    </source>
</evidence>
<dbReference type="InterPro" id="IPR050708">
    <property type="entry name" value="T6SS_VgrG/RHS"/>
</dbReference>
<dbReference type="PANTHER" id="PTHR32305:SF15">
    <property type="entry name" value="PROTEIN RHSA-RELATED"/>
    <property type="match status" value="1"/>
</dbReference>
<organism evidence="2 3">
    <name type="scientific">Chryseobacterium gambrini</name>
    <dbReference type="NCBI Taxonomy" id="373672"/>
    <lineage>
        <taxon>Bacteria</taxon>
        <taxon>Pseudomonadati</taxon>
        <taxon>Bacteroidota</taxon>
        <taxon>Flavobacteriia</taxon>
        <taxon>Flavobacteriales</taxon>
        <taxon>Weeksellaceae</taxon>
        <taxon>Chryseobacterium group</taxon>
        <taxon>Chryseobacterium</taxon>
    </lineage>
</organism>
<evidence type="ECO:0000313" key="3">
    <source>
        <dbReference type="Proteomes" id="UP001225933"/>
    </source>
</evidence>
<dbReference type="PANTHER" id="PTHR32305">
    <property type="match status" value="1"/>
</dbReference>
<dbReference type="AlphaFoldDB" id="A0AAJ1R9L0"/>
<protein>
    <submittedName>
        <fullName evidence="2">RHS repeat-associated core domain-containing protein</fullName>
    </submittedName>
</protein>
<dbReference type="InterPro" id="IPR022385">
    <property type="entry name" value="Rhs_assc_core"/>
</dbReference>
<dbReference type="NCBIfam" id="TIGR03696">
    <property type="entry name" value="Rhs_assc_core"/>
    <property type="match status" value="1"/>
</dbReference>
<dbReference type="EMBL" id="JAUHGV010000023">
    <property type="protein sequence ID" value="MDN4014003.1"/>
    <property type="molecule type" value="Genomic_DNA"/>
</dbReference>
<feature type="compositionally biased region" description="Basic and acidic residues" evidence="1">
    <location>
        <begin position="231"/>
        <end position="244"/>
    </location>
</feature>
<gene>
    <name evidence="2" type="ORF">QX233_16140</name>
</gene>
<comment type="caution">
    <text evidence="2">The sequence shown here is derived from an EMBL/GenBank/DDBJ whole genome shotgun (WGS) entry which is preliminary data.</text>
</comment>
<feature type="region of interest" description="Disordered" evidence="1">
    <location>
        <begin position="220"/>
        <end position="244"/>
    </location>
</feature>
<dbReference type="RefSeq" id="WP_214590709.1">
    <property type="nucleotide sequence ID" value="NZ_JAUHGV010000023.1"/>
</dbReference>